<accession>A0A383B9Z4</accession>
<reference evidence="1" key="1">
    <citation type="submission" date="2018-05" db="EMBL/GenBank/DDBJ databases">
        <authorList>
            <person name="Lanie J.A."/>
            <person name="Ng W.-L."/>
            <person name="Kazmierczak K.M."/>
            <person name="Andrzejewski T.M."/>
            <person name="Davidsen T.M."/>
            <person name="Wayne K.J."/>
            <person name="Tettelin H."/>
            <person name="Glass J.I."/>
            <person name="Rusch D."/>
            <person name="Podicherti R."/>
            <person name="Tsui H.-C.T."/>
            <person name="Winkler M.E."/>
        </authorList>
    </citation>
    <scope>NUCLEOTIDE SEQUENCE</scope>
</reference>
<organism evidence="1">
    <name type="scientific">marine metagenome</name>
    <dbReference type="NCBI Taxonomy" id="408172"/>
    <lineage>
        <taxon>unclassified sequences</taxon>
        <taxon>metagenomes</taxon>
        <taxon>ecological metagenomes</taxon>
    </lineage>
</organism>
<sequence length="108" mass="11755">MRNRIVRKLLVIGLIKFAVLYASTFASDKATSKQGLLAVYDFTSSSGNLVMDRSEVKPLVNLLINEPHKVRRAKGSIKFAKGTVARSVKPPSKIINPLKGSSTISAEI</sequence>
<proteinExistence type="predicted"/>
<dbReference type="EMBL" id="UINC01198619">
    <property type="protein sequence ID" value="SVE16661.1"/>
    <property type="molecule type" value="Genomic_DNA"/>
</dbReference>
<gene>
    <name evidence="1" type="ORF">METZ01_LOCUS469515</name>
</gene>
<name>A0A383B9Z4_9ZZZZ</name>
<feature type="non-terminal residue" evidence="1">
    <location>
        <position position="108"/>
    </location>
</feature>
<dbReference type="AlphaFoldDB" id="A0A383B9Z4"/>
<protein>
    <submittedName>
        <fullName evidence="1">Uncharacterized protein</fullName>
    </submittedName>
</protein>
<evidence type="ECO:0000313" key="1">
    <source>
        <dbReference type="EMBL" id="SVE16661.1"/>
    </source>
</evidence>